<evidence type="ECO:0000313" key="3">
    <source>
        <dbReference type="Proteomes" id="UP000657372"/>
    </source>
</evidence>
<accession>A0ABS0ER39</accession>
<organism evidence="2 3">
    <name type="scientific">Herminiimonas contaminans</name>
    <dbReference type="NCBI Taxonomy" id="1111140"/>
    <lineage>
        <taxon>Bacteria</taxon>
        <taxon>Pseudomonadati</taxon>
        <taxon>Pseudomonadota</taxon>
        <taxon>Betaproteobacteria</taxon>
        <taxon>Burkholderiales</taxon>
        <taxon>Oxalobacteraceae</taxon>
        <taxon>Herminiimonas</taxon>
    </lineage>
</organism>
<feature type="compositionally biased region" description="Basic and acidic residues" evidence="1">
    <location>
        <begin position="58"/>
        <end position="70"/>
    </location>
</feature>
<sequence>MLILIEKDSATRIPKEVEPAEAEALAASFPVLVVNEDGSNTPFADWKAGQADGGSQDDDARKEATAKAFEKSGLSQSKWNKMPAAERNALIDAELVV</sequence>
<dbReference type="EMBL" id="JADOEL010000003">
    <property type="protein sequence ID" value="MBF8177244.1"/>
    <property type="molecule type" value="Genomic_DNA"/>
</dbReference>
<gene>
    <name evidence="2" type="ORF">IXC47_06085</name>
</gene>
<comment type="caution">
    <text evidence="2">The sequence shown here is derived from an EMBL/GenBank/DDBJ whole genome shotgun (WGS) entry which is preliminary data.</text>
</comment>
<protein>
    <submittedName>
        <fullName evidence="2">Uncharacterized protein</fullName>
    </submittedName>
</protein>
<dbReference type="RefSeq" id="WP_195874998.1">
    <property type="nucleotide sequence ID" value="NZ_JADOEL010000003.1"/>
</dbReference>
<proteinExistence type="predicted"/>
<name>A0ABS0ER39_9BURK</name>
<feature type="region of interest" description="Disordered" evidence="1">
    <location>
        <begin position="40"/>
        <end position="75"/>
    </location>
</feature>
<evidence type="ECO:0000256" key="1">
    <source>
        <dbReference type="SAM" id="MobiDB-lite"/>
    </source>
</evidence>
<dbReference type="Proteomes" id="UP000657372">
    <property type="component" value="Unassembled WGS sequence"/>
</dbReference>
<reference evidence="2 3" key="1">
    <citation type="submission" date="2020-11" db="EMBL/GenBank/DDBJ databases">
        <title>WGS of Herminiimonas contaminans strain Marseille-Q4544 isolated from planarians Schmidtea mediterranea.</title>
        <authorList>
            <person name="Kangale L."/>
        </authorList>
    </citation>
    <scope>NUCLEOTIDE SEQUENCE [LARGE SCALE GENOMIC DNA]</scope>
    <source>
        <strain evidence="2 3">Marseille-Q4544</strain>
    </source>
</reference>
<evidence type="ECO:0000313" key="2">
    <source>
        <dbReference type="EMBL" id="MBF8177244.1"/>
    </source>
</evidence>
<keyword evidence="3" id="KW-1185">Reference proteome</keyword>